<protein>
    <submittedName>
        <fullName evidence="1">Uncharacterized protein</fullName>
    </submittedName>
</protein>
<reference evidence="1" key="1">
    <citation type="submission" date="2020-07" db="EMBL/GenBank/DDBJ databases">
        <title>Multicomponent nature underlies the extraordinary mechanical properties of spider dragline silk.</title>
        <authorList>
            <person name="Kono N."/>
            <person name="Nakamura H."/>
            <person name="Mori M."/>
            <person name="Yoshida Y."/>
            <person name="Ohtoshi R."/>
            <person name="Malay A.D."/>
            <person name="Moran D.A.P."/>
            <person name="Tomita M."/>
            <person name="Numata K."/>
            <person name="Arakawa K."/>
        </authorList>
    </citation>
    <scope>NUCLEOTIDE SEQUENCE</scope>
</reference>
<accession>A0A8X6HYU7</accession>
<evidence type="ECO:0000313" key="2">
    <source>
        <dbReference type="Proteomes" id="UP000887116"/>
    </source>
</evidence>
<feature type="non-terminal residue" evidence="1">
    <location>
        <position position="37"/>
    </location>
</feature>
<sequence>MYNRRHIPYRPDLLHTSILHRVVTNTIFPVVEKSMDL</sequence>
<proteinExistence type="predicted"/>
<gene>
    <name evidence="1" type="ORF">TNCT_576871</name>
</gene>
<organism evidence="1 2">
    <name type="scientific">Trichonephila clavata</name>
    <name type="common">Joro spider</name>
    <name type="synonym">Nephila clavata</name>
    <dbReference type="NCBI Taxonomy" id="2740835"/>
    <lineage>
        <taxon>Eukaryota</taxon>
        <taxon>Metazoa</taxon>
        <taxon>Ecdysozoa</taxon>
        <taxon>Arthropoda</taxon>
        <taxon>Chelicerata</taxon>
        <taxon>Arachnida</taxon>
        <taxon>Araneae</taxon>
        <taxon>Araneomorphae</taxon>
        <taxon>Entelegynae</taxon>
        <taxon>Araneoidea</taxon>
        <taxon>Nephilidae</taxon>
        <taxon>Trichonephila</taxon>
    </lineage>
</organism>
<name>A0A8X6HYU7_TRICU</name>
<dbReference type="Proteomes" id="UP000887116">
    <property type="component" value="Unassembled WGS sequence"/>
</dbReference>
<evidence type="ECO:0000313" key="1">
    <source>
        <dbReference type="EMBL" id="GFR32611.1"/>
    </source>
</evidence>
<dbReference type="AlphaFoldDB" id="A0A8X6HYU7"/>
<keyword evidence="2" id="KW-1185">Reference proteome</keyword>
<comment type="caution">
    <text evidence="1">The sequence shown here is derived from an EMBL/GenBank/DDBJ whole genome shotgun (WGS) entry which is preliminary data.</text>
</comment>
<dbReference type="EMBL" id="BMAO01009684">
    <property type="protein sequence ID" value="GFR32611.1"/>
    <property type="molecule type" value="Genomic_DNA"/>
</dbReference>